<dbReference type="Gene3D" id="1.10.10.10">
    <property type="entry name" value="Winged helix-like DNA-binding domain superfamily/Winged helix DNA-binding domain"/>
    <property type="match status" value="1"/>
</dbReference>
<dbReference type="InterPro" id="IPR013325">
    <property type="entry name" value="RNA_pol_sigma_r2"/>
</dbReference>
<protein>
    <submittedName>
        <fullName evidence="7">RNA polymerase sigma-70 factor (ECF subfamily)</fullName>
    </submittedName>
</protein>
<evidence type="ECO:0000256" key="2">
    <source>
        <dbReference type="ARBA" id="ARBA00023015"/>
    </source>
</evidence>
<evidence type="ECO:0000259" key="6">
    <source>
        <dbReference type="Pfam" id="PF08281"/>
    </source>
</evidence>
<reference evidence="7 8" key="1">
    <citation type="submission" date="2023-07" db="EMBL/GenBank/DDBJ databases">
        <title>Genomic Encyclopedia of Type Strains, Phase IV (KMG-IV): sequencing the most valuable type-strain genomes for metagenomic binning, comparative biology and taxonomic classification.</title>
        <authorList>
            <person name="Goeker M."/>
        </authorList>
    </citation>
    <scope>NUCLEOTIDE SEQUENCE [LARGE SCALE GENOMIC DNA]</scope>
    <source>
        <strain evidence="7 8">DSM 23494</strain>
    </source>
</reference>
<dbReference type="Pfam" id="PF08281">
    <property type="entry name" value="Sigma70_r4_2"/>
    <property type="match status" value="1"/>
</dbReference>
<name>A0ABU0AQY0_9BACI</name>
<dbReference type="PANTHER" id="PTHR43133">
    <property type="entry name" value="RNA POLYMERASE ECF-TYPE SIGMA FACTO"/>
    <property type="match status" value="1"/>
</dbReference>
<dbReference type="InterPro" id="IPR014284">
    <property type="entry name" value="RNA_pol_sigma-70_dom"/>
</dbReference>
<dbReference type="InterPro" id="IPR013324">
    <property type="entry name" value="RNA_pol_sigma_r3/r4-like"/>
</dbReference>
<feature type="domain" description="RNA polymerase sigma-70 region 2" evidence="5">
    <location>
        <begin position="23"/>
        <end position="85"/>
    </location>
</feature>
<evidence type="ECO:0000256" key="4">
    <source>
        <dbReference type="ARBA" id="ARBA00023163"/>
    </source>
</evidence>
<keyword evidence="8" id="KW-1185">Reference proteome</keyword>
<dbReference type="InterPro" id="IPR036388">
    <property type="entry name" value="WH-like_DNA-bd_sf"/>
</dbReference>
<dbReference type="Proteomes" id="UP001238088">
    <property type="component" value="Unassembled WGS sequence"/>
</dbReference>
<evidence type="ECO:0000259" key="5">
    <source>
        <dbReference type="Pfam" id="PF04542"/>
    </source>
</evidence>
<dbReference type="NCBIfam" id="NF006930">
    <property type="entry name" value="PRK09415.1"/>
    <property type="match status" value="1"/>
</dbReference>
<keyword evidence="2" id="KW-0805">Transcription regulation</keyword>
<dbReference type="InterPro" id="IPR039425">
    <property type="entry name" value="RNA_pol_sigma-70-like"/>
</dbReference>
<evidence type="ECO:0000313" key="8">
    <source>
        <dbReference type="Proteomes" id="UP001238088"/>
    </source>
</evidence>
<dbReference type="Pfam" id="PF04542">
    <property type="entry name" value="Sigma70_r2"/>
    <property type="match status" value="1"/>
</dbReference>
<keyword evidence="4" id="KW-0804">Transcription</keyword>
<dbReference type="NCBIfam" id="TIGR02937">
    <property type="entry name" value="sigma70-ECF"/>
    <property type="match status" value="1"/>
</dbReference>
<dbReference type="Gene3D" id="1.10.1740.10">
    <property type="match status" value="1"/>
</dbReference>
<proteinExistence type="inferred from homology"/>
<dbReference type="SUPFAM" id="SSF88946">
    <property type="entry name" value="Sigma2 domain of RNA polymerase sigma factors"/>
    <property type="match status" value="1"/>
</dbReference>
<organism evidence="7 8">
    <name type="scientific">Cytobacillus purgationiresistens</name>
    <dbReference type="NCBI Taxonomy" id="863449"/>
    <lineage>
        <taxon>Bacteria</taxon>
        <taxon>Bacillati</taxon>
        <taxon>Bacillota</taxon>
        <taxon>Bacilli</taxon>
        <taxon>Bacillales</taxon>
        <taxon>Bacillaceae</taxon>
        <taxon>Cytobacillus</taxon>
    </lineage>
</organism>
<dbReference type="PANTHER" id="PTHR43133:SF60">
    <property type="entry name" value="RNA POLYMERASE SIGMA FACTOR SIGV"/>
    <property type="match status" value="1"/>
</dbReference>
<evidence type="ECO:0000313" key="7">
    <source>
        <dbReference type="EMBL" id="MDQ0273187.1"/>
    </source>
</evidence>
<evidence type="ECO:0000256" key="3">
    <source>
        <dbReference type="ARBA" id="ARBA00023082"/>
    </source>
</evidence>
<accession>A0ABU0AQY0</accession>
<sequence length="177" mass="21070">MKDLYIEEIGQFDSLTCMDEIMNNHGQAVLELAFSYVKNRTVAEDLTQEIFVKCYKALPSFKGEAKVKTWLWKIAINHCKDYLRSWHYRNLEMMDTEAFFVEEDSVEHKVLEKDERESLLGSVLNLPVKYRELIYFYYYEDLSIKEIEIVTGINSNTIKSRMRRAKKLLKEFIQEGR</sequence>
<gene>
    <name evidence="7" type="ORF">J2S17_005108</name>
</gene>
<dbReference type="InterPro" id="IPR007627">
    <property type="entry name" value="RNA_pol_sigma70_r2"/>
</dbReference>
<keyword evidence="3" id="KW-0731">Sigma factor</keyword>
<comment type="caution">
    <text evidence="7">The sequence shown here is derived from an EMBL/GenBank/DDBJ whole genome shotgun (WGS) entry which is preliminary data.</text>
</comment>
<dbReference type="InterPro" id="IPR013249">
    <property type="entry name" value="RNA_pol_sigma70_r4_t2"/>
</dbReference>
<comment type="similarity">
    <text evidence="1">Belongs to the sigma-70 factor family. ECF subfamily.</text>
</comment>
<feature type="domain" description="RNA polymerase sigma factor 70 region 4 type 2" evidence="6">
    <location>
        <begin position="121"/>
        <end position="169"/>
    </location>
</feature>
<dbReference type="CDD" id="cd06171">
    <property type="entry name" value="Sigma70_r4"/>
    <property type="match status" value="1"/>
</dbReference>
<dbReference type="RefSeq" id="WP_307478968.1">
    <property type="nucleotide sequence ID" value="NZ_JAUSUB010000034.1"/>
</dbReference>
<dbReference type="SUPFAM" id="SSF88659">
    <property type="entry name" value="Sigma3 and sigma4 domains of RNA polymerase sigma factors"/>
    <property type="match status" value="1"/>
</dbReference>
<evidence type="ECO:0000256" key="1">
    <source>
        <dbReference type="ARBA" id="ARBA00010641"/>
    </source>
</evidence>
<dbReference type="EMBL" id="JAUSUB010000034">
    <property type="protein sequence ID" value="MDQ0273187.1"/>
    <property type="molecule type" value="Genomic_DNA"/>
</dbReference>